<dbReference type="InterPro" id="IPR051232">
    <property type="entry name" value="ARID/SWI1_ChromRemod"/>
</dbReference>
<dbReference type="OrthoDB" id="6288829at2759"/>
<evidence type="ECO:0000256" key="1">
    <source>
        <dbReference type="SAM" id="MobiDB-lite"/>
    </source>
</evidence>
<feature type="region of interest" description="Disordered" evidence="1">
    <location>
        <begin position="243"/>
        <end position="264"/>
    </location>
</feature>
<name>A0A6J8AYM8_MYTCO</name>
<dbReference type="PANTHER" id="PTHR13964">
    <property type="entry name" value="RBP-RELATED"/>
    <property type="match status" value="1"/>
</dbReference>
<protein>
    <submittedName>
        <fullName evidence="2">ARID4B</fullName>
    </submittedName>
</protein>
<feature type="region of interest" description="Disordered" evidence="1">
    <location>
        <begin position="12"/>
        <end position="206"/>
    </location>
</feature>
<feature type="compositionally biased region" description="Polar residues" evidence="1">
    <location>
        <begin position="98"/>
        <end position="113"/>
    </location>
</feature>
<feature type="compositionally biased region" description="Low complexity" evidence="1">
    <location>
        <begin position="114"/>
        <end position="136"/>
    </location>
</feature>
<dbReference type="GO" id="GO:0005634">
    <property type="term" value="C:nucleus"/>
    <property type="evidence" value="ECO:0007669"/>
    <property type="project" value="TreeGrafter"/>
</dbReference>
<gene>
    <name evidence="2" type="ORF">MCOR_11623</name>
</gene>
<reference evidence="2 3" key="1">
    <citation type="submission" date="2020-06" db="EMBL/GenBank/DDBJ databases">
        <authorList>
            <person name="Li R."/>
            <person name="Bekaert M."/>
        </authorList>
    </citation>
    <scope>NUCLEOTIDE SEQUENCE [LARGE SCALE GENOMIC DNA]</scope>
    <source>
        <strain evidence="3">wild</strain>
    </source>
</reference>
<sequence>MLMTLIEGRFMSDDDSSVASEKCDTDNPSVSSEVNSNTVININESKTSADTIEISEQTDTATTGAFENTPPTSPEQETNTCVIQSQDHSHDSHKNIVVMSTEQHQYESQAGNTSPSSSNEGSVGSGNVAGSDSSDAVNLGKRKKESEEVTPAKKRRRGKSKSTGEKKSKPNGSDSDESYNQTSGSSSPTKSRPRSPRTPKYNLNLEEGKYLEGEERITFLMEKAQEIRKIYMDLKAEVALIDRRRKRAKRKDRESYHGADQEHV</sequence>
<organism evidence="2 3">
    <name type="scientific">Mytilus coruscus</name>
    <name type="common">Sea mussel</name>
    <dbReference type="NCBI Taxonomy" id="42192"/>
    <lineage>
        <taxon>Eukaryota</taxon>
        <taxon>Metazoa</taxon>
        <taxon>Spiralia</taxon>
        <taxon>Lophotrochozoa</taxon>
        <taxon>Mollusca</taxon>
        <taxon>Bivalvia</taxon>
        <taxon>Autobranchia</taxon>
        <taxon>Pteriomorphia</taxon>
        <taxon>Mytilida</taxon>
        <taxon>Mytiloidea</taxon>
        <taxon>Mytilidae</taxon>
        <taxon>Mytilinae</taxon>
        <taxon>Mytilus</taxon>
    </lineage>
</organism>
<dbReference type="EMBL" id="CACVKT020001980">
    <property type="protein sequence ID" value="CAC5374100.1"/>
    <property type="molecule type" value="Genomic_DNA"/>
</dbReference>
<dbReference type="GO" id="GO:0006357">
    <property type="term" value="P:regulation of transcription by RNA polymerase II"/>
    <property type="evidence" value="ECO:0007669"/>
    <property type="project" value="TreeGrafter"/>
</dbReference>
<evidence type="ECO:0000313" key="3">
    <source>
        <dbReference type="Proteomes" id="UP000507470"/>
    </source>
</evidence>
<dbReference type="Proteomes" id="UP000507470">
    <property type="component" value="Unassembled WGS sequence"/>
</dbReference>
<keyword evidence="3" id="KW-1185">Reference proteome</keyword>
<dbReference type="GO" id="GO:0000976">
    <property type="term" value="F:transcription cis-regulatory region binding"/>
    <property type="evidence" value="ECO:0007669"/>
    <property type="project" value="TreeGrafter"/>
</dbReference>
<evidence type="ECO:0000313" key="2">
    <source>
        <dbReference type="EMBL" id="CAC5374100.1"/>
    </source>
</evidence>
<proteinExistence type="predicted"/>
<feature type="compositionally biased region" description="Polar residues" evidence="1">
    <location>
        <begin position="170"/>
        <end position="181"/>
    </location>
</feature>
<feature type="compositionally biased region" description="Polar residues" evidence="1">
    <location>
        <begin position="26"/>
        <end position="86"/>
    </location>
</feature>
<feature type="compositionally biased region" description="Basic and acidic residues" evidence="1">
    <location>
        <begin position="251"/>
        <end position="264"/>
    </location>
</feature>
<accession>A0A6J8AYM8</accession>
<dbReference type="AlphaFoldDB" id="A0A6J8AYM8"/>
<dbReference type="PANTHER" id="PTHR13964:SF27">
    <property type="entry name" value="HAT-TRICK, ISOFORM D"/>
    <property type="match status" value="1"/>
</dbReference>